<evidence type="ECO:0000256" key="11">
    <source>
        <dbReference type="ARBA" id="ARBA00047527"/>
    </source>
</evidence>
<evidence type="ECO:0000256" key="6">
    <source>
        <dbReference type="ARBA" id="ARBA00022960"/>
    </source>
</evidence>
<organism evidence="14 15">
    <name type="scientific">Rurimicrobium arvi</name>
    <dbReference type="NCBI Taxonomy" id="2049916"/>
    <lineage>
        <taxon>Bacteria</taxon>
        <taxon>Pseudomonadati</taxon>
        <taxon>Bacteroidota</taxon>
        <taxon>Chitinophagia</taxon>
        <taxon>Chitinophagales</taxon>
        <taxon>Chitinophagaceae</taxon>
        <taxon>Rurimicrobium</taxon>
    </lineage>
</organism>
<accession>A0ABP8MEZ9</accession>
<proteinExistence type="inferred from homology"/>
<dbReference type="SUPFAM" id="SSF55205">
    <property type="entry name" value="EPT/RTPC-like"/>
    <property type="match status" value="1"/>
</dbReference>
<dbReference type="Pfam" id="PF00275">
    <property type="entry name" value="EPSP_synthase"/>
    <property type="match status" value="1"/>
</dbReference>
<keyword evidence="9 12" id="KW-0961">Cell wall biogenesis/degradation</keyword>
<evidence type="ECO:0000256" key="9">
    <source>
        <dbReference type="ARBA" id="ARBA00023316"/>
    </source>
</evidence>
<dbReference type="HAMAP" id="MF_00111">
    <property type="entry name" value="MurA"/>
    <property type="match status" value="1"/>
</dbReference>
<evidence type="ECO:0000256" key="4">
    <source>
        <dbReference type="ARBA" id="ARBA00022618"/>
    </source>
</evidence>
<evidence type="ECO:0000256" key="7">
    <source>
        <dbReference type="ARBA" id="ARBA00022984"/>
    </source>
</evidence>
<protein>
    <recommendedName>
        <fullName evidence="12">UDP-N-acetylglucosamine 1-carboxyvinyltransferase</fullName>
        <ecNumber evidence="12">2.5.1.7</ecNumber>
    </recommendedName>
    <alternativeName>
        <fullName evidence="12">Enoylpyruvate transferase</fullName>
    </alternativeName>
    <alternativeName>
        <fullName evidence="12">UDP-N-acetylglucosamine enolpyruvyl transferase</fullName>
        <shortName evidence="12">EPT</shortName>
    </alternativeName>
</protein>
<sequence length="435" mass="47714">MSSFEIRGGRRLQGEIAPQGAKNEALQVLCAALLTDQPVTFSNVPDILDVNMLLELLGDMGVRVTKDAPNTFTLQASEVNLEYFSGQTFQRKSGKLRGAVMLAGPLLARFGKALIPQPGGDKIGRRRLDTHIRGFEKLGAAFHFDTDKNIFSLECDHLSGTFLHMDEPSVTGTANVLMAAVMARGTTQIYNAACEPYLQQLCRMLNKMGARISGIGSNLLTIEGVTQLGGCDHHLLADMIEVGSFIGMAAMTQSEITIKNADVAHLGNIPETFQQLGIELEIRGNDIYIPTQENYRIRRFIDGSILTVYDHPWPGFTPDLLSIVLVTATQAKGTVLVHQKMFESRLFFVDKLIEMGAQIVLCDPHRAVVIGLNRDINLRGITMVSPDIRAGVALLIAALSAEGKSIIQNIEQIDRGYERIDERLNALGADIRRVD</sequence>
<comment type="pathway">
    <text evidence="2 12">Cell wall biogenesis; peptidoglycan biosynthesis.</text>
</comment>
<dbReference type="Proteomes" id="UP001501410">
    <property type="component" value="Unassembled WGS sequence"/>
</dbReference>
<feature type="binding site" evidence="12">
    <location>
        <begin position="22"/>
        <end position="23"/>
    </location>
    <ligand>
        <name>phosphoenolpyruvate</name>
        <dbReference type="ChEBI" id="CHEBI:58702"/>
    </ligand>
</feature>
<dbReference type="InterPro" id="IPR050068">
    <property type="entry name" value="MurA_subfamily"/>
</dbReference>
<dbReference type="RefSeq" id="WP_344821609.1">
    <property type="nucleotide sequence ID" value="NZ_BAABEZ010000001.1"/>
</dbReference>
<dbReference type="PANTHER" id="PTHR43783">
    <property type="entry name" value="UDP-N-ACETYLGLUCOSAMINE 1-CARBOXYVINYLTRANSFERASE"/>
    <property type="match status" value="1"/>
</dbReference>
<keyword evidence="3 12" id="KW-0963">Cytoplasm</keyword>
<dbReference type="Gene3D" id="3.65.10.10">
    <property type="entry name" value="Enolpyruvate transferase domain"/>
    <property type="match status" value="2"/>
</dbReference>
<comment type="function">
    <text evidence="12">Cell wall formation. Adds enolpyruvyl to UDP-N-acetylglucosamine.</text>
</comment>
<evidence type="ECO:0000256" key="3">
    <source>
        <dbReference type="ARBA" id="ARBA00022490"/>
    </source>
</evidence>
<evidence type="ECO:0000256" key="12">
    <source>
        <dbReference type="HAMAP-Rule" id="MF_00111"/>
    </source>
</evidence>
<keyword evidence="7 12" id="KW-0573">Peptidoglycan synthesis</keyword>
<dbReference type="InterPro" id="IPR036968">
    <property type="entry name" value="Enolpyruvate_Tfrase_sf"/>
</dbReference>
<feature type="binding site" evidence="12">
    <location>
        <position position="319"/>
    </location>
    <ligand>
        <name>UDP-N-acetyl-alpha-D-glucosamine</name>
        <dbReference type="ChEBI" id="CHEBI:57705"/>
    </ligand>
</feature>
<comment type="similarity">
    <text evidence="10 12">Belongs to the EPSP synthase family. MurA subfamily.</text>
</comment>
<gene>
    <name evidence="12 14" type="primary">murA</name>
    <name evidence="14" type="ORF">GCM10023092_01100</name>
</gene>
<dbReference type="EMBL" id="BAABEZ010000001">
    <property type="protein sequence ID" value="GAA4448484.1"/>
    <property type="molecule type" value="Genomic_DNA"/>
</dbReference>
<evidence type="ECO:0000313" key="14">
    <source>
        <dbReference type="EMBL" id="GAA4448484.1"/>
    </source>
</evidence>
<comment type="caution">
    <text evidence="12">Lacks conserved residue(s) required for the propagation of feature annotation.</text>
</comment>
<dbReference type="InterPro" id="IPR001986">
    <property type="entry name" value="Enolpyruvate_Tfrase_dom"/>
</dbReference>
<keyword evidence="8 12" id="KW-0131">Cell cycle</keyword>
<evidence type="ECO:0000256" key="10">
    <source>
        <dbReference type="ARBA" id="ARBA00038367"/>
    </source>
</evidence>
<comment type="catalytic activity">
    <reaction evidence="11 12">
        <text>phosphoenolpyruvate + UDP-N-acetyl-alpha-D-glucosamine = UDP-N-acetyl-3-O-(1-carboxyvinyl)-alpha-D-glucosamine + phosphate</text>
        <dbReference type="Rhea" id="RHEA:18681"/>
        <dbReference type="ChEBI" id="CHEBI:43474"/>
        <dbReference type="ChEBI" id="CHEBI:57705"/>
        <dbReference type="ChEBI" id="CHEBI:58702"/>
        <dbReference type="ChEBI" id="CHEBI:68483"/>
        <dbReference type="EC" id="2.5.1.7"/>
    </reaction>
</comment>
<evidence type="ECO:0000256" key="8">
    <source>
        <dbReference type="ARBA" id="ARBA00023306"/>
    </source>
</evidence>
<evidence type="ECO:0000256" key="1">
    <source>
        <dbReference type="ARBA" id="ARBA00004496"/>
    </source>
</evidence>
<comment type="caution">
    <text evidence="14">The sequence shown here is derived from an EMBL/GenBank/DDBJ whole genome shotgun (WGS) entry which is preliminary data.</text>
</comment>
<name>A0ABP8MEZ9_9BACT</name>
<evidence type="ECO:0000259" key="13">
    <source>
        <dbReference type="Pfam" id="PF00275"/>
    </source>
</evidence>
<dbReference type="PANTHER" id="PTHR43783:SF1">
    <property type="entry name" value="UDP-N-ACETYLGLUCOSAMINE 1-CARBOXYVINYLTRANSFERASE"/>
    <property type="match status" value="1"/>
</dbReference>
<evidence type="ECO:0000256" key="5">
    <source>
        <dbReference type="ARBA" id="ARBA00022679"/>
    </source>
</evidence>
<evidence type="ECO:0000256" key="2">
    <source>
        <dbReference type="ARBA" id="ARBA00004752"/>
    </source>
</evidence>
<feature type="binding site" evidence="12">
    <location>
        <position position="97"/>
    </location>
    <ligand>
        <name>UDP-N-acetyl-alpha-D-glucosamine</name>
        <dbReference type="ChEBI" id="CHEBI:57705"/>
    </ligand>
</feature>
<dbReference type="CDD" id="cd01555">
    <property type="entry name" value="UdpNAET"/>
    <property type="match status" value="1"/>
</dbReference>
<keyword evidence="5 12" id="KW-0808">Transferase</keyword>
<feature type="domain" description="Enolpyruvate transferase" evidence="13">
    <location>
        <begin position="7"/>
        <end position="424"/>
    </location>
</feature>
<reference evidence="15" key="1">
    <citation type="journal article" date="2019" name="Int. J. Syst. Evol. Microbiol.">
        <title>The Global Catalogue of Microorganisms (GCM) 10K type strain sequencing project: providing services to taxonomists for standard genome sequencing and annotation.</title>
        <authorList>
            <consortium name="The Broad Institute Genomics Platform"/>
            <consortium name="The Broad Institute Genome Sequencing Center for Infectious Disease"/>
            <person name="Wu L."/>
            <person name="Ma J."/>
        </authorList>
    </citation>
    <scope>NUCLEOTIDE SEQUENCE [LARGE SCALE GENOMIC DNA]</scope>
    <source>
        <strain evidence="15">JCM 31921</strain>
    </source>
</reference>
<dbReference type="NCBIfam" id="NF006873">
    <property type="entry name" value="PRK09369.1"/>
    <property type="match status" value="1"/>
</dbReference>
<dbReference type="NCBIfam" id="TIGR01072">
    <property type="entry name" value="murA"/>
    <property type="match status" value="1"/>
</dbReference>
<comment type="subcellular location">
    <subcellularLocation>
        <location evidence="1 12">Cytoplasm</location>
    </subcellularLocation>
</comment>
<keyword evidence="4 12" id="KW-0132">Cell division</keyword>
<evidence type="ECO:0000313" key="15">
    <source>
        <dbReference type="Proteomes" id="UP001501410"/>
    </source>
</evidence>
<dbReference type="InterPro" id="IPR005750">
    <property type="entry name" value="UDP_GlcNAc_COvinyl_MurA"/>
</dbReference>
<feature type="active site" description="Proton donor" evidence="12">
    <location>
        <position position="121"/>
    </location>
</feature>
<dbReference type="InterPro" id="IPR013792">
    <property type="entry name" value="RNA3'P_cycl/enolpyr_Trfase_a/b"/>
</dbReference>
<feature type="binding site" evidence="12">
    <location>
        <position position="341"/>
    </location>
    <ligand>
        <name>UDP-N-acetyl-alpha-D-glucosamine</name>
        <dbReference type="ChEBI" id="CHEBI:57705"/>
    </ligand>
</feature>
<keyword evidence="6 12" id="KW-0133">Cell shape</keyword>
<keyword evidence="15" id="KW-1185">Reference proteome</keyword>
<dbReference type="EC" id="2.5.1.7" evidence="12"/>